<comment type="function">
    <text evidence="9">Catalyzes the NADPH-dependent reduction of ketopantoate into pantoic acid.</text>
</comment>
<feature type="domain" description="Ketopantoate reductase N-terminal" evidence="10">
    <location>
        <begin position="4"/>
        <end position="150"/>
    </location>
</feature>
<dbReference type="GO" id="GO:0005737">
    <property type="term" value="C:cytoplasm"/>
    <property type="evidence" value="ECO:0007669"/>
    <property type="project" value="TreeGrafter"/>
</dbReference>
<protein>
    <recommendedName>
        <fullName evidence="4 9">2-dehydropantoate 2-reductase</fullName>
        <ecNumber evidence="3 9">1.1.1.169</ecNumber>
    </recommendedName>
    <alternativeName>
        <fullName evidence="7 9">Ketopantoate reductase</fullName>
    </alternativeName>
</protein>
<reference evidence="12 13" key="1">
    <citation type="submission" date="2017-11" db="EMBL/GenBank/DDBJ databases">
        <title>Genome sequencing of Prevotella intermedia KCOM 2698.</title>
        <authorList>
            <person name="Kook J.-K."/>
            <person name="Park S.-N."/>
            <person name="Lim Y.K."/>
        </authorList>
    </citation>
    <scope>NUCLEOTIDE SEQUENCE [LARGE SCALE GENOMIC DNA]</scope>
    <source>
        <strain evidence="12 13">KCOM 2698</strain>
    </source>
</reference>
<dbReference type="InterPro" id="IPR013332">
    <property type="entry name" value="KPR_N"/>
</dbReference>
<sequence>MRFGIIGSGAIGAYYGARLAQGGEDVHFLFHSDYDYVRQHGLTINSIAGDIHLDNVQAYHSTEDMPKCDVVIVALKSTNQHLLKSLLPPLLKEDTWVLLIQNGIGLEEDFVCDFPDTTVLAGLAFICSTKAKPGVVDHTDLGRLNIGDYNSRNPERLIALVETFRYAGVETEIVDYALARWQKSVWNMCFNGLTVVLDTPVNKLLECLSTAQLCRDLIEEVIEAATVCGVSGIASDYADGIMEMTRLMKPYSPSMKVDHDHHRPMEIYYLYTRPIEEARKHGYDMKRMRMLEQQLRFIAVLSRQEKIN</sequence>
<evidence type="ECO:0000256" key="5">
    <source>
        <dbReference type="ARBA" id="ARBA00022857"/>
    </source>
</evidence>
<dbReference type="Gene3D" id="3.40.50.720">
    <property type="entry name" value="NAD(P)-binding Rossmann-like Domain"/>
    <property type="match status" value="1"/>
</dbReference>
<evidence type="ECO:0000256" key="3">
    <source>
        <dbReference type="ARBA" id="ARBA00013014"/>
    </source>
</evidence>
<accession>A0AAJ3VDX8</accession>
<evidence type="ECO:0000256" key="8">
    <source>
        <dbReference type="ARBA" id="ARBA00048793"/>
    </source>
</evidence>
<comment type="catalytic activity">
    <reaction evidence="8 9">
        <text>(R)-pantoate + NADP(+) = 2-dehydropantoate + NADPH + H(+)</text>
        <dbReference type="Rhea" id="RHEA:16233"/>
        <dbReference type="ChEBI" id="CHEBI:11561"/>
        <dbReference type="ChEBI" id="CHEBI:15378"/>
        <dbReference type="ChEBI" id="CHEBI:15980"/>
        <dbReference type="ChEBI" id="CHEBI:57783"/>
        <dbReference type="ChEBI" id="CHEBI:58349"/>
        <dbReference type="EC" id="1.1.1.169"/>
    </reaction>
</comment>
<evidence type="ECO:0000256" key="6">
    <source>
        <dbReference type="ARBA" id="ARBA00023002"/>
    </source>
</evidence>
<dbReference type="Pfam" id="PF08546">
    <property type="entry name" value="ApbA_C"/>
    <property type="match status" value="1"/>
</dbReference>
<organism evidence="12 13">
    <name type="scientific">Prevotella intermedia</name>
    <dbReference type="NCBI Taxonomy" id="28131"/>
    <lineage>
        <taxon>Bacteria</taxon>
        <taxon>Pseudomonadati</taxon>
        <taxon>Bacteroidota</taxon>
        <taxon>Bacteroidia</taxon>
        <taxon>Bacteroidales</taxon>
        <taxon>Prevotellaceae</taxon>
        <taxon>Prevotella</taxon>
    </lineage>
</organism>
<dbReference type="Gene3D" id="1.10.1040.10">
    <property type="entry name" value="N-(1-d-carboxylethyl)-l-norvaline Dehydrogenase, domain 2"/>
    <property type="match status" value="1"/>
</dbReference>
<keyword evidence="9" id="KW-0566">Pantothenate biosynthesis</keyword>
<dbReference type="Pfam" id="PF02558">
    <property type="entry name" value="ApbA"/>
    <property type="match status" value="1"/>
</dbReference>
<gene>
    <name evidence="12" type="ORF">CTM53_09450</name>
</gene>
<comment type="pathway">
    <text evidence="1 9">Cofactor biosynthesis; (R)-pantothenate biosynthesis; (R)-pantoate from 3-methyl-2-oxobutanoate: step 2/2.</text>
</comment>
<dbReference type="InterPro" id="IPR003710">
    <property type="entry name" value="ApbA"/>
</dbReference>
<dbReference type="InterPro" id="IPR013752">
    <property type="entry name" value="KPA_reductase"/>
</dbReference>
<dbReference type="FunFam" id="1.10.1040.10:FF:000017">
    <property type="entry name" value="2-dehydropantoate 2-reductase"/>
    <property type="match status" value="1"/>
</dbReference>
<evidence type="ECO:0000313" key="13">
    <source>
        <dbReference type="Proteomes" id="UP000229102"/>
    </source>
</evidence>
<comment type="caution">
    <text evidence="12">The sequence shown here is derived from an EMBL/GenBank/DDBJ whole genome shotgun (WGS) entry which is preliminary data.</text>
</comment>
<evidence type="ECO:0000256" key="1">
    <source>
        <dbReference type="ARBA" id="ARBA00004994"/>
    </source>
</evidence>
<evidence type="ECO:0000256" key="2">
    <source>
        <dbReference type="ARBA" id="ARBA00007870"/>
    </source>
</evidence>
<comment type="similarity">
    <text evidence="2 9">Belongs to the ketopantoate reductase family.</text>
</comment>
<evidence type="ECO:0000313" key="12">
    <source>
        <dbReference type="EMBL" id="PJI18838.1"/>
    </source>
</evidence>
<proteinExistence type="inferred from homology"/>
<feature type="domain" description="Ketopantoate reductase C-terminal" evidence="11">
    <location>
        <begin position="177"/>
        <end position="297"/>
    </location>
</feature>
<keyword evidence="6 9" id="KW-0560">Oxidoreductase</keyword>
<dbReference type="AlphaFoldDB" id="A0AAJ3VDX8"/>
<dbReference type="Proteomes" id="UP000229102">
    <property type="component" value="Unassembled WGS sequence"/>
</dbReference>
<dbReference type="GO" id="GO:0008677">
    <property type="term" value="F:2-dehydropantoate 2-reductase activity"/>
    <property type="evidence" value="ECO:0007669"/>
    <property type="project" value="UniProtKB-EC"/>
</dbReference>
<evidence type="ECO:0000259" key="11">
    <source>
        <dbReference type="Pfam" id="PF08546"/>
    </source>
</evidence>
<dbReference type="EC" id="1.1.1.169" evidence="3 9"/>
<evidence type="ECO:0000259" key="10">
    <source>
        <dbReference type="Pfam" id="PF02558"/>
    </source>
</evidence>
<evidence type="ECO:0000256" key="4">
    <source>
        <dbReference type="ARBA" id="ARBA00019465"/>
    </source>
</evidence>
<dbReference type="InterPro" id="IPR036291">
    <property type="entry name" value="NAD(P)-bd_dom_sf"/>
</dbReference>
<dbReference type="InterPro" id="IPR051402">
    <property type="entry name" value="KPR-Related"/>
</dbReference>
<dbReference type="InterPro" id="IPR008927">
    <property type="entry name" value="6-PGluconate_DH-like_C_sf"/>
</dbReference>
<keyword evidence="5 9" id="KW-0521">NADP</keyword>
<evidence type="ECO:0000256" key="7">
    <source>
        <dbReference type="ARBA" id="ARBA00032024"/>
    </source>
</evidence>
<dbReference type="SUPFAM" id="SSF51735">
    <property type="entry name" value="NAD(P)-binding Rossmann-fold domains"/>
    <property type="match status" value="1"/>
</dbReference>
<dbReference type="PANTHER" id="PTHR21708">
    <property type="entry name" value="PROBABLE 2-DEHYDROPANTOATE 2-REDUCTASE"/>
    <property type="match status" value="1"/>
</dbReference>
<dbReference type="InterPro" id="IPR013328">
    <property type="entry name" value="6PGD_dom2"/>
</dbReference>
<dbReference type="RefSeq" id="WP_100328369.1">
    <property type="nucleotide sequence ID" value="NZ_PENF01000002.1"/>
</dbReference>
<dbReference type="GO" id="GO:0015940">
    <property type="term" value="P:pantothenate biosynthetic process"/>
    <property type="evidence" value="ECO:0007669"/>
    <property type="project" value="UniProtKB-KW"/>
</dbReference>
<dbReference type="NCBIfam" id="TIGR00745">
    <property type="entry name" value="apbA_panE"/>
    <property type="match status" value="1"/>
</dbReference>
<evidence type="ECO:0000256" key="9">
    <source>
        <dbReference type="RuleBase" id="RU362068"/>
    </source>
</evidence>
<dbReference type="PANTHER" id="PTHR21708:SF26">
    <property type="entry name" value="2-DEHYDROPANTOATE 2-REDUCTASE"/>
    <property type="match status" value="1"/>
</dbReference>
<dbReference type="EMBL" id="PENF01000002">
    <property type="protein sequence ID" value="PJI18838.1"/>
    <property type="molecule type" value="Genomic_DNA"/>
</dbReference>
<dbReference type="SUPFAM" id="SSF48179">
    <property type="entry name" value="6-phosphogluconate dehydrogenase C-terminal domain-like"/>
    <property type="match status" value="1"/>
</dbReference>
<name>A0AAJ3VDX8_PREIN</name>